<dbReference type="EC" id="4.2.1.40" evidence="3"/>
<comment type="pathway">
    <text evidence="2">Carbohydrate acid metabolism; D-glucarate degradation; 2,5-dioxopentanoate from D-glucarate: step 1/2.</text>
</comment>
<evidence type="ECO:0000259" key="4">
    <source>
        <dbReference type="SMART" id="SM00922"/>
    </source>
</evidence>
<protein>
    <recommendedName>
        <fullName evidence="3">glucarate dehydratase</fullName>
        <ecNumber evidence="3">4.2.1.40</ecNumber>
    </recommendedName>
</protein>
<dbReference type="EMBL" id="BMXF01000009">
    <property type="protein sequence ID" value="GHB88240.1"/>
    <property type="molecule type" value="Genomic_DNA"/>
</dbReference>
<evidence type="ECO:0000256" key="3">
    <source>
        <dbReference type="ARBA" id="ARBA00011973"/>
    </source>
</evidence>
<keyword evidence="6" id="KW-1185">Reference proteome</keyword>
<dbReference type="Pfam" id="PF02746">
    <property type="entry name" value="MR_MLE_N"/>
    <property type="match status" value="1"/>
</dbReference>
<dbReference type="InterPro" id="IPR013341">
    <property type="entry name" value="Mandelate_racemase_N_dom"/>
</dbReference>
<name>A0A8J3DE47_9BACT</name>
<dbReference type="GO" id="GO:0016854">
    <property type="term" value="F:racemase and epimerase activity"/>
    <property type="evidence" value="ECO:0007669"/>
    <property type="project" value="UniProtKB-ARBA"/>
</dbReference>
<dbReference type="AlphaFoldDB" id="A0A8J3DE47"/>
<sequence length="429" mass="47259">MSLIREIAITPIAIVDPPLLNAAGLHAPYALRTIVEIVTDDGISGISEIPGTREIDLALAEARDLLIGKDVFQLSDIRRTLVGHFGHDTAAERGVAPWDQRKMVHIFSAVEVACLDIIGKIMNRPVVDLLGGRMRDEVPFSAYLFYKYEGAGGEWAFGTDPDATGWAAARQKSALNPAEIVEQARAMCAEFGFQSIKLKGGVFEPRQEVDAILALREAFGPDVPLRIDPNALWRVETAIEYGKEMEGVLEYLEDPVRGQENMAAVRKALKTPLATNMCTTSFEDIPRSIELGSEDIILSDHHFWGGLRASMTLSGLCDTFGRGLSMHSNSHLGISLAAMVHLGAALPEVPYALDTHYPWQSDEVIVGGRMKFENGAVKVPDGPGLGVELDRDALARLHQNYLKCGLTKRDDLVEMRKKVPDWEFMLTRW</sequence>
<dbReference type="InterPro" id="IPR013342">
    <property type="entry name" value="Mandelate_racemase_C"/>
</dbReference>
<proteinExistence type="predicted"/>
<feature type="domain" description="Mandelate racemase/muconate lactonizing enzyme C-terminal" evidence="4">
    <location>
        <begin position="177"/>
        <end position="272"/>
    </location>
</feature>
<dbReference type="InterPro" id="IPR029065">
    <property type="entry name" value="Enolase_C-like"/>
</dbReference>
<dbReference type="InterPro" id="IPR029017">
    <property type="entry name" value="Enolase-like_N"/>
</dbReference>
<dbReference type="Gene3D" id="3.30.390.10">
    <property type="entry name" value="Enolase-like, N-terminal domain"/>
    <property type="match status" value="1"/>
</dbReference>
<dbReference type="Gene3D" id="3.20.20.120">
    <property type="entry name" value="Enolase-like C-terminal domain"/>
    <property type="match status" value="1"/>
</dbReference>
<evidence type="ECO:0000313" key="6">
    <source>
        <dbReference type="Proteomes" id="UP000598271"/>
    </source>
</evidence>
<evidence type="ECO:0000313" key="5">
    <source>
        <dbReference type="EMBL" id="GHB88240.1"/>
    </source>
</evidence>
<gene>
    <name evidence="5" type="ORF">GCM10007390_50400</name>
</gene>
<reference evidence="5 6" key="1">
    <citation type="journal article" date="2014" name="Int. J. Syst. Evol. Microbiol.">
        <title>Complete genome sequence of Corynebacterium casei LMG S-19264T (=DSM 44701T), isolated from a smear-ripened cheese.</title>
        <authorList>
            <consortium name="US DOE Joint Genome Institute (JGI-PGF)"/>
            <person name="Walter F."/>
            <person name="Albersmeier A."/>
            <person name="Kalinowski J."/>
            <person name="Ruckert C."/>
        </authorList>
    </citation>
    <scope>NUCLEOTIDE SEQUENCE [LARGE SCALE GENOMIC DNA]</scope>
    <source>
        <strain evidence="5 6">KCTC 12866</strain>
    </source>
</reference>
<dbReference type="InterPro" id="IPR036849">
    <property type="entry name" value="Enolase-like_C_sf"/>
</dbReference>
<dbReference type="SFLD" id="SFLDS00001">
    <property type="entry name" value="Enolase"/>
    <property type="match status" value="1"/>
</dbReference>
<evidence type="ECO:0000256" key="1">
    <source>
        <dbReference type="ARBA" id="ARBA00001426"/>
    </source>
</evidence>
<dbReference type="GO" id="GO:0008872">
    <property type="term" value="F:glucarate dehydratase activity"/>
    <property type="evidence" value="ECO:0007669"/>
    <property type="project" value="UniProtKB-EC"/>
</dbReference>
<dbReference type="Proteomes" id="UP000598271">
    <property type="component" value="Unassembled WGS sequence"/>
</dbReference>
<dbReference type="SUPFAM" id="SSF51604">
    <property type="entry name" value="Enolase C-terminal domain-like"/>
    <property type="match status" value="1"/>
</dbReference>
<dbReference type="PANTHER" id="PTHR48080">
    <property type="entry name" value="D-GALACTONATE DEHYDRATASE-RELATED"/>
    <property type="match status" value="1"/>
</dbReference>
<dbReference type="InterPro" id="IPR034593">
    <property type="entry name" value="DgoD-like"/>
</dbReference>
<dbReference type="SUPFAM" id="SSF54826">
    <property type="entry name" value="Enolase N-terminal domain-like"/>
    <property type="match status" value="1"/>
</dbReference>
<evidence type="ECO:0000256" key="2">
    <source>
        <dbReference type="ARBA" id="ARBA00005183"/>
    </source>
</evidence>
<dbReference type="Pfam" id="PF13378">
    <property type="entry name" value="MR_MLE_C"/>
    <property type="match status" value="1"/>
</dbReference>
<dbReference type="SFLD" id="SFLDG00055">
    <property type="entry name" value="glucarate_dehydratase"/>
    <property type="match status" value="1"/>
</dbReference>
<comment type="caution">
    <text evidence="5">The sequence shown here is derived from an EMBL/GenBank/DDBJ whole genome shotgun (WGS) entry which is preliminary data.</text>
</comment>
<organism evidence="5 6">
    <name type="scientific">Persicitalea jodogahamensis</name>
    <dbReference type="NCBI Taxonomy" id="402147"/>
    <lineage>
        <taxon>Bacteria</taxon>
        <taxon>Pseudomonadati</taxon>
        <taxon>Bacteroidota</taxon>
        <taxon>Cytophagia</taxon>
        <taxon>Cytophagales</taxon>
        <taxon>Spirosomataceae</taxon>
        <taxon>Persicitalea</taxon>
    </lineage>
</organism>
<dbReference type="PANTHER" id="PTHR48080:SF4">
    <property type="entry name" value="GLUCARATE DEHYDRATASE"/>
    <property type="match status" value="1"/>
</dbReference>
<accession>A0A8J3DE47</accession>
<comment type="catalytic activity">
    <reaction evidence="1">
        <text>D-glucarate = 5-dehydro-4-deoxy-D-glucarate + H2O</text>
        <dbReference type="Rhea" id="RHEA:14573"/>
        <dbReference type="ChEBI" id="CHEBI:15377"/>
        <dbReference type="ChEBI" id="CHEBI:30612"/>
        <dbReference type="ChEBI" id="CHEBI:42819"/>
        <dbReference type="EC" id="4.2.1.40"/>
    </reaction>
</comment>
<dbReference type="RefSeq" id="WP_189568994.1">
    <property type="nucleotide sequence ID" value="NZ_BMXF01000009.1"/>
</dbReference>
<dbReference type="SMART" id="SM00922">
    <property type="entry name" value="MR_MLE"/>
    <property type="match status" value="1"/>
</dbReference>